<reference evidence="1" key="1">
    <citation type="submission" date="2022-08" db="EMBL/GenBank/DDBJ databases">
        <title>A Global Phylogenomic Analysis of the Shiitake Genus Lentinula.</title>
        <authorList>
            <consortium name="DOE Joint Genome Institute"/>
            <person name="Sierra-Patev S."/>
            <person name="Min B."/>
            <person name="Naranjo-Ortiz M."/>
            <person name="Looney B."/>
            <person name="Konkel Z."/>
            <person name="Slot J.C."/>
            <person name="Sakamoto Y."/>
            <person name="Steenwyk J.L."/>
            <person name="Rokas A."/>
            <person name="Carro J."/>
            <person name="Camarero S."/>
            <person name="Ferreira P."/>
            <person name="Molpeceres G."/>
            <person name="Ruiz-Duenas F.J."/>
            <person name="Serrano A."/>
            <person name="Henrissat B."/>
            <person name="Drula E."/>
            <person name="Hughes K.W."/>
            <person name="Mata J.L."/>
            <person name="Ishikawa N.K."/>
            <person name="Vargas-Isla R."/>
            <person name="Ushijima S."/>
            <person name="Smith C.A."/>
            <person name="Ahrendt S."/>
            <person name="Andreopoulos W."/>
            <person name="He G."/>
            <person name="Labutti K."/>
            <person name="Lipzen A."/>
            <person name="Ng V."/>
            <person name="Riley R."/>
            <person name="Sandor L."/>
            <person name="Barry K."/>
            <person name="Martinez A.T."/>
            <person name="Xiao Y."/>
            <person name="Gibbons J.G."/>
            <person name="Terashima K."/>
            <person name="Grigoriev I.V."/>
            <person name="Hibbett D.S."/>
        </authorList>
    </citation>
    <scope>NUCLEOTIDE SEQUENCE</scope>
    <source>
        <strain evidence="1">RHP3577 ss4</strain>
    </source>
</reference>
<keyword evidence="2" id="KW-1185">Reference proteome</keyword>
<name>A0ABQ8VIL2_9AGAR</name>
<comment type="caution">
    <text evidence="1">The sequence shown here is derived from an EMBL/GenBank/DDBJ whole genome shotgun (WGS) entry which is preliminary data.</text>
</comment>
<gene>
    <name evidence="1" type="ORF">C8R41DRAFT_828154</name>
</gene>
<accession>A0ABQ8VIL2</accession>
<dbReference type="EMBL" id="JANVFT010000030">
    <property type="protein sequence ID" value="KAJ4495480.1"/>
    <property type="molecule type" value="Genomic_DNA"/>
</dbReference>
<organism evidence="1 2">
    <name type="scientific">Lentinula lateritia</name>
    <dbReference type="NCBI Taxonomy" id="40482"/>
    <lineage>
        <taxon>Eukaryota</taxon>
        <taxon>Fungi</taxon>
        <taxon>Dikarya</taxon>
        <taxon>Basidiomycota</taxon>
        <taxon>Agaricomycotina</taxon>
        <taxon>Agaricomycetes</taxon>
        <taxon>Agaricomycetidae</taxon>
        <taxon>Agaricales</taxon>
        <taxon>Marasmiineae</taxon>
        <taxon>Omphalotaceae</taxon>
        <taxon>Lentinula</taxon>
    </lineage>
</organism>
<evidence type="ECO:0008006" key="3">
    <source>
        <dbReference type="Google" id="ProtNLM"/>
    </source>
</evidence>
<proteinExistence type="predicted"/>
<evidence type="ECO:0000313" key="1">
    <source>
        <dbReference type="EMBL" id="KAJ4495480.1"/>
    </source>
</evidence>
<sequence>MYRRCLVLASTSCLRCIPIYSTVYHWLVKPTSTTLLIVGKTTSTYSIMMTVIVRINAERFAYFSTTKCAM</sequence>
<evidence type="ECO:0000313" key="2">
    <source>
        <dbReference type="Proteomes" id="UP001150217"/>
    </source>
</evidence>
<dbReference type="Proteomes" id="UP001150217">
    <property type="component" value="Unassembled WGS sequence"/>
</dbReference>
<protein>
    <recommendedName>
        <fullName evidence="3">Secreted protein</fullName>
    </recommendedName>
</protein>